<dbReference type="eggNOG" id="ENOG502RGSX">
    <property type="taxonomic scope" value="Eukaryota"/>
</dbReference>
<dbReference type="VEuPathDB" id="FungiDB:KRP23_13841"/>
<organism evidence="2 3">
    <name type="scientific">Phytophthora ramorum</name>
    <name type="common">Sudden oak death agent</name>
    <dbReference type="NCBI Taxonomy" id="164328"/>
    <lineage>
        <taxon>Eukaryota</taxon>
        <taxon>Sar</taxon>
        <taxon>Stramenopiles</taxon>
        <taxon>Oomycota</taxon>
        <taxon>Peronosporomycetes</taxon>
        <taxon>Peronosporales</taxon>
        <taxon>Peronosporaceae</taxon>
        <taxon>Phytophthora</taxon>
    </lineage>
</organism>
<dbReference type="Proteomes" id="UP000005238">
    <property type="component" value="Unassembled WGS sequence"/>
</dbReference>
<keyword evidence="3" id="KW-1185">Reference proteome</keyword>
<protein>
    <submittedName>
        <fullName evidence="2">Uncharacterized protein</fullName>
    </submittedName>
</protein>
<proteinExistence type="predicted"/>
<name>H3GPD6_PHYRM</name>
<feature type="compositionally biased region" description="Basic and acidic residues" evidence="1">
    <location>
        <begin position="96"/>
        <end position="110"/>
    </location>
</feature>
<evidence type="ECO:0000313" key="2">
    <source>
        <dbReference type="EnsemblProtists" id="Phyra78559"/>
    </source>
</evidence>
<feature type="region of interest" description="Disordered" evidence="1">
    <location>
        <begin position="81"/>
        <end position="128"/>
    </location>
</feature>
<evidence type="ECO:0000256" key="1">
    <source>
        <dbReference type="SAM" id="MobiDB-lite"/>
    </source>
</evidence>
<reference evidence="3" key="1">
    <citation type="journal article" date="2006" name="Science">
        <title>Phytophthora genome sequences uncover evolutionary origins and mechanisms of pathogenesis.</title>
        <authorList>
            <person name="Tyler B.M."/>
            <person name="Tripathy S."/>
            <person name="Zhang X."/>
            <person name="Dehal P."/>
            <person name="Jiang R.H."/>
            <person name="Aerts A."/>
            <person name="Arredondo F.D."/>
            <person name="Baxter L."/>
            <person name="Bensasson D."/>
            <person name="Beynon J.L."/>
            <person name="Chapman J."/>
            <person name="Damasceno C.M."/>
            <person name="Dorrance A.E."/>
            <person name="Dou D."/>
            <person name="Dickerman A.W."/>
            <person name="Dubchak I.L."/>
            <person name="Garbelotto M."/>
            <person name="Gijzen M."/>
            <person name="Gordon S.G."/>
            <person name="Govers F."/>
            <person name="Grunwald N.J."/>
            <person name="Huang W."/>
            <person name="Ivors K.L."/>
            <person name="Jones R.W."/>
            <person name="Kamoun S."/>
            <person name="Krampis K."/>
            <person name="Lamour K.H."/>
            <person name="Lee M.K."/>
            <person name="McDonald W.H."/>
            <person name="Medina M."/>
            <person name="Meijer H.J."/>
            <person name="Nordberg E.K."/>
            <person name="Maclean D.J."/>
            <person name="Ospina-Giraldo M.D."/>
            <person name="Morris P.F."/>
            <person name="Phuntumart V."/>
            <person name="Putnam N.H."/>
            <person name="Rash S."/>
            <person name="Rose J.K."/>
            <person name="Sakihama Y."/>
            <person name="Salamov A.A."/>
            <person name="Savidor A."/>
            <person name="Scheuring C.F."/>
            <person name="Smith B.M."/>
            <person name="Sobral B.W."/>
            <person name="Terry A."/>
            <person name="Torto-Alalibo T.A."/>
            <person name="Win J."/>
            <person name="Xu Z."/>
            <person name="Zhang H."/>
            <person name="Grigoriev I.V."/>
            <person name="Rokhsar D.S."/>
            <person name="Boore J.L."/>
        </authorList>
    </citation>
    <scope>NUCLEOTIDE SEQUENCE [LARGE SCALE GENOMIC DNA]</scope>
    <source>
        <strain evidence="3">Pr102</strain>
    </source>
</reference>
<feature type="compositionally biased region" description="Basic and acidic residues" evidence="1">
    <location>
        <begin position="118"/>
        <end position="127"/>
    </location>
</feature>
<evidence type="ECO:0000313" key="3">
    <source>
        <dbReference type="Proteomes" id="UP000005238"/>
    </source>
</evidence>
<feature type="compositionally biased region" description="Basic residues" evidence="1">
    <location>
        <begin position="1"/>
        <end position="10"/>
    </location>
</feature>
<dbReference type="AlphaFoldDB" id="H3GPD6"/>
<dbReference type="EMBL" id="DS566029">
    <property type="status" value="NOT_ANNOTATED_CDS"/>
    <property type="molecule type" value="Genomic_DNA"/>
</dbReference>
<sequence length="146" mass="15932">MSSTTKKARVGTRSEEIKKRRESLRAQNPVDYVRAVHGFVKDTESDDNYEPDNDPDAGLDDDNVNAVDAVEVDDELIDDAAVDNREHGAAEGTSSRFEDPNDDVAAREDPNDAVAADAAREKTRDDTVEGTISFDETFSPKCIAVA</sequence>
<dbReference type="InParanoid" id="H3GPD6"/>
<dbReference type="EnsemblProtists" id="Phyra78559">
    <property type="protein sequence ID" value="Phyra78559"/>
    <property type="gene ID" value="Phyra78559"/>
</dbReference>
<accession>H3GPD6</accession>
<dbReference type="HOGENOM" id="CLU_1800280_0_0_1"/>
<feature type="region of interest" description="Disordered" evidence="1">
    <location>
        <begin position="1"/>
        <end position="63"/>
    </location>
</feature>
<reference evidence="2" key="2">
    <citation type="submission" date="2015-06" db="UniProtKB">
        <authorList>
            <consortium name="EnsemblProtists"/>
        </authorList>
    </citation>
    <scope>IDENTIFICATION</scope>
    <source>
        <strain evidence="2">Pr102</strain>
    </source>
</reference>
<feature type="compositionally biased region" description="Acidic residues" evidence="1">
    <location>
        <begin position="44"/>
        <end position="63"/>
    </location>
</feature>